<evidence type="ECO:0000313" key="2">
    <source>
        <dbReference type="EMBL" id="SAK74069.1"/>
    </source>
</evidence>
<dbReference type="Proteomes" id="UP000054870">
    <property type="component" value="Unassembled WGS sequence"/>
</dbReference>
<name>A0A158BVD7_9BURK</name>
<accession>A0A158BVD7</accession>
<proteinExistence type="predicted"/>
<sequence>MKPLQITVNAQGHTVISHSTSISEHCKSRARLLSSLVNMVAAPGGFEHFSAFPHAMKQDILSLMYSIAEEQLPIIDALEQHTAQSYYERGVNAAAEHYRHKEQPETGDVQQPADYVQR</sequence>
<protein>
    <submittedName>
        <fullName evidence="2">Uncharacterized protein</fullName>
    </submittedName>
</protein>
<feature type="region of interest" description="Disordered" evidence="1">
    <location>
        <begin position="96"/>
        <end position="118"/>
    </location>
</feature>
<evidence type="ECO:0000313" key="3">
    <source>
        <dbReference type="Proteomes" id="UP000054870"/>
    </source>
</evidence>
<keyword evidence="3" id="KW-1185">Reference proteome</keyword>
<evidence type="ECO:0000256" key="1">
    <source>
        <dbReference type="SAM" id="MobiDB-lite"/>
    </source>
</evidence>
<gene>
    <name evidence="2" type="ORF">AWB75_04101</name>
</gene>
<reference evidence="2" key="1">
    <citation type="submission" date="2016-01" db="EMBL/GenBank/DDBJ databases">
        <authorList>
            <person name="Peeters C."/>
        </authorList>
    </citation>
    <scope>NUCLEOTIDE SEQUENCE [LARGE SCALE GENOMIC DNA]</scope>
    <source>
        <strain evidence="2">LMG 29318</strain>
    </source>
</reference>
<organism evidence="2 3">
    <name type="scientific">Caballeronia catudaia</name>
    <dbReference type="NCBI Taxonomy" id="1777136"/>
    <lineage>
        <taxon>Bacteria</taxon>
        <taxon>Pseudomonadati</taxon>
        <taxon>Pseudomonadota</taxon>
        <taxon>Betaproteobacteria</taxon>
        <taxon>Burkholderiales</taxon>
        <taxon>Burkholderiaceae</taxon>
        <taxon>Caballeronia</taxon>
    </lineage>
</organism>
<comment type="caution">
    <text evidence="2">The sequence shown here is derived from an EMBL/GenBank/DDBJ whole genome shotgun (WGS) entry which is preliminary data.</text>
</comment>
<dbReference type="OrthoDB" id="9131297at2"/>
<dbReference type="AlphaFoldDB" id="A0A158BVD7"/>
<dbReference type="EMBL" id="FCOF02000019">
    <property type="protein sequence ID" value="SAK74069.1"/>
    <property type="molecule type" value="Genomic_DNA"/>
</dbReference>
<dbReference type="RefSeq" id="WP_061125981.1">
    <property type="nucleotide sequence ID" value="NZ_FCOF02000019.1"/>
</dbReference>